<keyword evidence="1" id="KW-1133">Transmembrane helix</keyword>
<comment type="caution">
    <text evidence="2">The sequence shown here is derived from an EMBL/GenBank/DDBJ whole genome shotgun (WGS) entry which is preliminary data.</text>
</comment>
<dbReference type="EMBL" id="BOOF01000003">
    <property type="protein sequence ID" value="GIH59918.1"/>
    <property type="molecule type" value="Genomic_DNA"/>
</dbReference>
<evidence type="ECO:0000313" key="3">
    <source>
        <dbReference type="Proteomes" id="UP000660454"/>
    </source>
</evidence>
<reference evidence="2 3" key="1">
    <citation type="submission" date="2021-01" db="EMBL/GenBank/DDBJ databases">
        <title>Whole genome shotgun sequence of Microbispora siamensis NBRC 104113.</title>
        <authorList>
            <person name="Komaki H."/>
            <person name="Tamura T."/>
        </authorList>
    </citation>
    <scope>NUCLEOTIDE SEQUENCE [LARGE SCALE GENOMIC DNA]</scope>
    <source>
        <strain evidence="2 3">NBRC 104113</strain>
    </source>
</reference>
<feature type="transmembrane region" description="Helical" evidence="1">
    <location>
        <begin position="21"/>
        <end position="41"/>
    </location>
</feature>
<organism evidence="2 3">
    <name type="scientific">Microbispora siamensis</name>
    <dbReference type="NCBI Taxonomy" id="564413"/>
    <lineage>
        <taxon>Bacteria</taxon>
        <taxon>Bacillati</taxon>
        <taxon>Actinomycetota</taxon>
        <taxon>Actinomycetes</taxon>
        <taxon>Streptosporangiales</taxon>
        <taxon>Streptosporangiaceae</taxon>
        <taxon>Microbispora</taxon>
    </lineage>
</organism>
<name>A0ABQ4GER0_9ACTN</name>
<gene>
    <name evidence="2" type="ORF">Msi02_07350</name>
</gene>
<accession>A0ABQ4GER0</accession>
<keyword evidence="3" id="KW-1185">Reference proteome</keyword>
<keyword evidence="1" id="KW-0472">Membrane</keyword>
<proteinExistence type="predicted"/>
<sequence length="74" mass="8475">MLPVRRRLPLVDRAYHDLFMIVLITLILLLGGFVCLALAVFKEDERIRLVAAGLACWLLAELVQRIYELLILQA</sequence>
<evidence type="ECO:0000256" key="1">
    <source>
        <dbReference type="SAM" id="Phobius"/>
    </source>
</evidence>
<dbReference type="Proteomes" id="UP000660454">
    <property type="component" value="Unassembled WGS sequence"/>
</dbReference>
<protein>
    <submittedName>
        <fullName evidence="2">Uncharacterized protein</fullName>
    </submittedName>
</protein>
<keyword evidence="1" id="KW-0812">Transmembrane</keyword>
<evidence type="ECO:0000313" key="2">
    <source>
        <dbReference type="EMBL" id="GIH59918.1"/>
    </source>
</evidence>